<dbReference type="Pfam" id="PF01498">
    <property type="entry name" value="HTH_Tnp_Tc3_2"/>
    <property type="match status" value="1"/>
</dbReference>
<evidence type="ECO:0000313" key="5">
    <source>
        <dbReference type="Proteomes" id="UP000792457"/>
    </source>
</evidence>
<dbReference type="GO" id="GO:0015074">
    <property type="term" value="P:DNA integration"/>
    <property type="evidence" value="ECO:0007669"/>
    <property type="project" value="InterPro"/>
</dbReference>
<gene>
    <name evidence="4" type="ORF">J437_LFUL015783</name>
</gene>
<dbReference type="InterPro" id="IPR036397">
    <property type="entry name" value="RNaseH_sf"/>
</dbReference>
<evidence type="ECO:0000256" key="2">
    <source>
        <dbReference type="SAM" id="SignalP"/>
    </source>
</evidence>
<proteinExistence type="predicted"/>
<feature type="signal peptide" evidence="2">
    <location>
        <begin position="1"/>
        <end position="32"/>
    </location>
</feature>
<name>A0A8K0P8H0_LADFU</name>
<dbReference type="AlphaFoldDB" id="A0A8K0P8H0"/>
<protein>
    <recommendedName>
        <fullName evidence="3">Transposase Tc1-like domain-containing protein</fullName>
    </recommendedName>
</protein>
<dbReference type="GO" id="GO:0006313">
    <property type="term" value="P:DNA transposition"/>
    <property type="evidence" value="ECO:0007669"/>
    <property type="project" value="InterPro"/>
</dbReference>
<sequence length="378" mass="42974">MHIPSTFRASGLALARVVCMAVTVAFKTPYRAQDIGSYCTCLIPKNTFSGNLSREKVKTTEVCAGILRLGFPKEVRENRKSPDHGRAGQGPSKQSPLVVLGRIWQVTDWRVISTVAEMAGTGRSKATTSEEDERIVEYVREHPFSNAKETRNAVGVNVSPQTVRRWLRLAGLRARRAAVKEILTDFHKAARLDFARRYVAFWRRVVFSDEKTFSSSFNGPVTVYRSNNTRFHPHYVMQRGRSGRFSINTWGWVCAEGPGALWKIEGNLDGAQYVSILENVMLPSVKILFFEDFVFQQNLTEKEIEVFLLSDSEAEINPSESSDGESEDECPSEDEACGPNGQSPHWEQKYSLLRQTEWIPERRCPLHTKRFIFWDNIT</sequence>
<evidence type="ECO:0000313" key="4">
    <source>
        <dbReference type="EMBL" id="KAG8237037.1"/>
    </source>
</evidence>
<dbReference type="EMBL" id="KZ309116">
    <property type="protein sequence ID" value="KAG8237037.1"/>
    <property type="molecule type" value="Genomic_DNA"/>
</dbReference>
<comment type="caution">
    <text evidence="4">The sequence shown here is derived from an EMBL/GenBank/DDBJ whole genome shotgun (WGS) entry which is preliminary data.</text>
</comment>
<reference evidence="4" key="2">
    <citation type="submission" date="2017-10" db="EMBL/GenBank/DDBJ databases">
        <title>Ladona fulva Genome sequencing and assembly.</title>
        <authorList>
            <person name="Murali S."/>
            <person name="Richards S."/>
            <person name="Bandaranaike D."/>
            <person name="Bellair M."/>
            <person name="Blankenburg K."/>
            <person name="Chao H."/>
            <person name="Dinh H."/>
            <person name="Doddapaneni H."/>
            <person name="Dugan-Rocha S."/>
            <person name="Elkadiri S."/>
            <person name="Gnanaolivu R."/>
            <person name="Hernandez B."/>
            <person name="Skinner E."/>
            <person name="Javaid M."/>
            <person name="Lee S."/>
            <person name="Li M."/>
            <person name="Ming W."/>
            <person name="Munidasa M."/>
            <person name="Muniz J."/>
            <person name="Nguyen L."/>
            <person name="Hughes D."/>
            <person name="Osuji N."/>
            <person name="Pu L.-L."/>
            <person name="Puazo M."/>
            <person name="Qu C."/>
            <person name="Quiroz J."/>
            <person name="Raj R."/>
            <person name="Weissenberger G."/>
            <person name="Xin Y."/>
            <person name="Zou X."/>
            <person name="Han Y."/>
            <person name="Worley K."/>
            <person name="Muzny D."/>
            <person name="Gibbs R."/>
        </authorList>
    </citation>
    <scope>NUCLEOTIDE SEQUENCE</scope>
    <source>
        <strain evidence="4">Sampled in the wild</strain>
    </source>
</reference>
<feature type="compositionally biased region" description="Acidic residues" evidence="1">
    <location>
        <begin position="322"/>
        <end position="336"/>
    </location>
</feature>
<feature type="domain" description="Transposase Tc1-like" evidence="3">
    <location>
        <begin position="132"/>
        <end position="199"/>
    </location>
</feature>
<dbReference type="InterPro" id="IPR002492">
    <property type="entry name" value="Transposase_Tc1-like"/>
</dbReference>
<reference evidence="4" key="1">
    <citation type="submission" date="2013-04" db="EMBL/GenBank/DDBJ databases">
        <authorList>
            <person name="Qu J."/>
            <person name="Murali S.C."/>
            <person name="Bandaranaike D."/>
            <person name="Bellair M."/>
            <person name="Blankenburg K."/>
            <person name="Chao H."/>
            <person name="Dinh H."/>
            <person name="Doddapaneni H."/>
            <person name="Downs B."/>
            <person name="Dugan-Rocha S."/>
            <person name="Elkadiri S."/>
            <person name="Gnanaolivu R.D."/>
            <person name="Hernandez B."/>
            <person name="Javaid M."/>
            <person name="Jayaseelan J.C."/>
            <person name="Lee S."/>
            <person name="Li M."/>
            <person name="Ming W."/>
            <person name="Munidasa M."/>
            <person name="Muniz J."/>
            <person name="Nguyen L."/>
            <person name="Ongeri F."/>
            <person name="Osuji N."/>
            <person name="Pu L.-L."/>
            <person name="Puazo M."/>
            <person name="Qu C."/>
            <person name="Quiroz J."/>
            <person name="Raj R."/>
            <person name="Weissenberger G."/>
            <person name="Xin Y."/>
            <person name="Zou X."/>
            <person name="Han Y."/>
            <person name="Richards S."/>
            <person name="Worley K."/>
            <person name="Muzny D."/>
            <person name="Gibbs R."/>
        </authorList>
    </citation>
    <scope>NUCLEOTIDE SEQUENCE</scope>
    <source>
        <strain evidence="4">Sampled in the wild</strain>
    </source>
</reference>
<dbReference type="Proteomes" id="UP000792457">
    <property type="component" value="Unassembled WGS sequence"/>
</dbReference>
<evidence type="ECO:0000256" key="1">
    <source>
        <dbReference type="SAM" id="MobiDB-lite"/>
    </source>
</evidence>
<feature type="region of interest" description="Disordered" evidence="1">
    <location>
        <begin position="315"/>
        <end position="344"/>
    </location>
</feature>
<feature type="compositionally biased region" description="Basic and acidic residues" evidence="1">
    <location>
        <begin position="75"/>
        <end position="86"/>
    </location>
</feature>
<keyword evidence="5" id="KW-1185">Reference proteome</keyword>
<dbReference type="Gene3D" id="3.30.420.10">
    <property type="entry name" value="Ribonuclease H-like superfamily/Ribonuclease H"/>
    <property type="match status" value="1"/>
</dbReference>
<accession>A0A8K0P8H0</accession>
<dbReference type="OrthoDB" id="4843387at2759"/>
<dbReference type="GO" id="GO:0003677">
    <property type="term" value="F:DNA binding"/>
    <property type="evidence" value="ECO:0007669"/>
    <property type="project" value="InterPro"/>
</dbReference>
<evidence type="ECO:0000259" key="3">
    <source>
        <dbReference type="Pfam" id="PF01498"/>
    </source>
</evidence>
<feature type="region of interest" description="Disordered" evidence="1">
    <location>
        <begin position="75"/>
        <end position="94"/>
    </location>
</feature>
<keyword evidence="2" id="KW-0732">Signal</keyword>
<feature type="chain" id="PRO_5035454822" description="Transposase Tc1-like domain-containing protein" evidence="2">
    <location>
        <begin position="33"/>
        <end position="378"/>
    </location>
</feature>
<organism evidence="4 5">
    <name type="scientific">Ladona fulva</name>
    <name type="common">Scarce chaser dragonfly</name>
    <name type="synonym">Libellula fulva</name>
    <dbReference type="NCBI Taxonomy" id="123851"/>
    <lineage>
        <taxon>Eukaryota</taxon>
        <taxon>Metazoa</taxon>
        <taxon>Ecdysozoa</taxon>
        <taxon>Arthropoda</taxon>
        <taxon>Hexapoda</taxon>
        <taxon>Insecta</taxon>
        <taxon>Pterygota</taxon>
        <taxon>Palaeoptera</taxon>
        <taxon>Odonata</taxon>
        <taxon>Epiprocta</taxon>
        <taxon>Anisoptera</taxon>
        <taxon>Libelluloidea</taxon>
        <taxon>Libellulidae</taxon>
        <taxon>Ladona</taxon>
    </lineage>
</organism>